<proteinExistence type="predicted"/>
<dbReference type="SUPFAM" id="SSF57850">
    <property type="entry name" value="RING/U-box"/>
    <property type="match status" value="1"/>
</dbReference>
<evidence type="ECO:0000259" key="6">
    <source>
        <dbReference type="PROSITE" id="PS50089"/>
    </source>
</evidence>
<dbReference type="PANTHER" id="PTHR22765:SF434">
    <property type="entry name" value="GB|AAD18119.1-RELATED"/>
    <property type="match status" value="1"/>
</dbReference>
<keyword evidence="2" id="KW-0862">Zinc</keyword>
<dbReference type="Pfam" id="PF13639">
    <property type="entry name" value="zf-RING_2"/>
    <property type="match status" value="1"/>
</dbReference>
<reference evidence="7 8" key="1">
    <citation type="submission" date="2024-10" db="EMBL/GenBank/DDBJ databases">
        <authorList>
            <person name="Kim D."/>
        </authorList>
    </citation>
    <scope>NUCLEOTIDE SEQUENCE [LARGE SCALE GENOMIC DNA]</scope>
    <source>
        <strain evidence="7">BH-2024</strain>
    </source>
</reference>
<feature type="domain" description="RING-type" evidence="6">
    <location>
        <begin position="198"/>
        <end position="245"/>
    </location>
</feature>
<keyword evidence="4" id="KW-0175">Coiled coil</keyword>
<keyword evidence="1 3" id="KW-0863">Zinc-finger</keyword>
<dbReference type="AlphaFoldDB" id="A0ABD2KZY4"/>
<dbReference type="SMART" id="SM00184">
    <property type="entry name" value="RING"/>
    <property type="match status" value="1"/>
</dbReference>
<keyword evidence="1 3" id="KW-0479">Metal-binding</keyword>
<accession>A0ABD2KZY4</accession>
<feature type="compositionally biased region" description="Polar residues" evidence="5">
    <location>
        <begin position="303"/>
        <end position="312"/>
    </location>
</feature>
<dbReference type="InterPro" id="IPR001841">
    <property type="entry name" value="Znf_RING"/>
</dbReference>
<evidence type="ECO:0000313" key="7">
    <source>
        <dbReference type="EMBL" id="KAL3108222.1"/>
    </source>
</evidence>
<dbReference type="InterPro" id="IPR013083">
    <property type="entry name" value="Znf_RING/FYVE/PHD"/>
</dbReference>
<evidence type="ECO:0000256" key="2">
    <source>
        <dbReference type="ARBA" id="ARBA00022833"/>
    </source>
</evidence>
<gene>
    <name evidence="7" type="ORF">niasHT_018630</name>
</gene>
<sequence>MRANEAIKAAAVGSKKSARLNALKQSLAYAVVFMAKRAKIPLESPRGEKEKKPKAILIELIDIYNELELDIEKAMKNCQKCGKKGKEEKGQKGRGKNGQKEGRFLQFVARSLEIKWDANAFLGGPEEDEDDSNFRAIFGRMSRASRARAANVVGTMPSQNAVVVVGVVATAPQIQLTNAEDIKVITSTAYDGTEEIECKICLEEIKKMGKQKEEEVITLECNHIFHYECIDLWFKNGHNTCPCCRHAHPNTRLLNGATKRRGETAQGNAAGANPQEWAIDVPSADGQNGGNTVGTDGAETNRRNNGTANVRK</sequence>
<dbReference type="PROSITE" id="PS50089">
    <property type="entry name" value="ZF_RING_2"/>
    <property type="match status" value="1"/>
</dbReference>
<protein>
    <recommendedName>
        <fullName evidence="6">RING-type domain-containing protein</fullName>
    </recommendedName>
</protein>
<evidence type="ECO:0000256" key="3">
    <source>
        <dbReference type="PROSITE-ProRule" id="PRU00175"/>
    </source>
</evidence>
<dbReference type="InterPro" id="IPR051826">
    <property type="entry name" value="E3_ubiquitin-ligase_domain"/>
</dbReference>
<dbReference type="CDD" id="cd16454">
    <property type="entry name" value="RING-H2_PA-TM-RING"/>
    <property type="match status" value="1"/>
</dbReference>
<dbReference type="Proteomes" id="UP001620626">
    <property type="component" value="Unassembled WGS sequence"/>
</dbReference>
<evidence type="ECO:0000256" key="5">
    <source>
        <dbReference type="SAM" id="MobiDB-lite"/>
    </source>
</evidence>
<dbReference type="Gene3D" id="3.30.40.10">
    <property type="entry name" value="Zinc/RING finger domain, C3HC4 (zinc finger)"/>
    <property type="match status" value="1"/>
</dbReference>
<evidence type="ECO:0000313" key="8">
    <source>
        <dbReference type="Proteomes" id="UP001620626"/>
    </source>
</evidence>
<feature type="region of interest" description="Disordered" evidence="5">
    <location>
        <begin position="260"/>
        <end position="312"/>
    </location>
</feature>
<dbReference type="PANTHER" id="PTHR22765">
    <property type="entry name" value="RING FINGER AND PROTEASE ASSOCIATED DOMAIN-CONTAINING"/>
    <property type="match status" value="1"/>
</dbReference>
<organism evidence="7 8">
    <name type="scientific">Heterodera trifolii</name>
    <dbReference type="NCBI Taxonomy" id="157864"/>
    <lineage>
        <taxon>Eukaryota</taxon>
        <taxon>Metazoa</taxon>
        <taxon>Ecdysozoa</taxon>
        <taxon>Nematoda</taxon>
        <taxon>Chromadorea</taxon>
        <taxon>Rhabditida</taxon>
        <taxon>Tylenchina</taxon>
        <taxon>Tylenchomorpha</taxon>
        <taxon>Tylenchoidea</taxon>
        <taxon>Heteroderidae</taxon>
        <taxon>Heteroderinae</taxon>
        <taxon>Heterodera</taxon>
    </lineage>
</organism>
<name>A0ABD2KZY4_9BILA</name>
<comment type="caution">
    <text evidence="7">The sequence shown here is derived from an EMBL/GenBank/DDBJ whole genome shotgun (WGS) entry which is preliminary data.</text>
</comment>
<feature type="coiled-coil region" evidence="4">
    <location>
        <begin position="57"/>
        <end position="84"/>
    </location>
</feature>
<evidence type="ECO:0000256" key="1">
    <source>
        <dbReference type="ARBA" id="ARBA00022771"/>
    </source>
</evidence>
<keyword evidence="8" id="KW-1185">Reference proteome</keyword>
<dbReference type="EMBL" id="JBICBT010000593">
    <property type="protein sequence ID" value="KAL3108222.1"/>
    <property type="molecule type" value="Genomic_DNA"/>
</dbReference>
<dbReference type="GO" id="GO:0008270">
    <property type="term" value="F:zinc ion binding"/>
    <property type="evidence" value="ECO:0007669"/>
    <property type="project" value="UniProtKB-KW"/>
</dbReference>
<evidence type="ECO:0000256" key="4">
    <source>
        <dbReference type="SAM" id="Coils"/>
    </source>
</evidence>